<dbReference type="Proteomes" id="UP000188533">
    <property type="component" value="Unassembled WGS sequence"/>
</dbReference>
<reference evidence="2 3" key="1">
    <citation type="submission" date="2016-08" db="EMBL/GenBank/DDBJ databases">
        <authorList>
            <consortium name="Lentinula edodes genome sequencing consortium"/>
            <person name="Sakamoto Y."/>
            <person name="Nakade K."/>
            <person name="Sato S."/>
            <person name="Yoshida Y."/>
            <person name="Miyazaki K."/>
            <person name="Natsume S."/>
            <person name="Konno N."/>
        </authorList>
    </citation>
    <scope>NUCLEOTIDE SEQUENCE [LARGE SCALE GENOMIC DNA]</scope>
    <source>
        <strain evidence="2 3">NBRC 111202</strain>
    </source>
</reference>
<evidence type="ECO:0000313" key="2">
    <source>
        <dbReference type="EMBL" id="GAW08949.1"/>
    </source>
</evidence>
<reference evidence="2 3" key="2">
    <citation type="submission" date="2017-02" db="EMBL/GenBank/DDBJ databases">
        <title>A genome survey and senescence transcriptome analysis in Lentinula edodes.</title>
        <authorList>
            <person name="Sakamoto Y."/>
            <person name="Nakade K."/>
            <person name="Sato S."/>
            <person name="Yoshida Y."/>
            <person name="Miyazaki K."/>
            <person name="Natsume S."/>
            <person name="Konno N."/>
        </authorList>
    </citation>
    <scope>NUCLEOTIDE SEQUENCE [LARGE SCALE GENOMIC DNA]</scope>
    <source>
        <strain evidence="2 3">NBRC 111202</strain>
    </source>
</reference>
<gene>
    <name evidence="2" type="ORF">LENED_011063</name>
</gene>
<proteinExistence type="predicted"/>
<name>A0A1Q3EP13_LENED</name>
<dbReference type="AlphaFoldDB" id="A0A1Q3EP13"/>
<dbReference type="STRING" id="5353.A0A1Q3EP13"/>
<protein>
    <submittedName>
        <fullName evidence="2">Uncharacterized protein</fullName>
    </submittedName>
</protein>
<accession>A0A1Q3EP13</accession>
<dbReference type="EMBL" id="BDGU01000857">
    <property type="protein sequence ID" value="GAW08949.1"/>
    <property type="molecule type" value="Genomic_DNA"/>
</dbReference>
<evidence type="ECO:0000256" key="1">
    <source>
        <dbReference type="SAM" id="MobiDB-lite"/>
    </source>
</evidence>
<keyword evidence="3" id="KW-1185">Reference proteome</keyword>
<organism evidence="2 3">
    <name type="scientific">Lentinula edodes</name>
    <name type="common">Shiitake mushroom</name>
    <name type="synonym">Lentinus edodes</name>
    <dbReference type="NCBI Taxonomy" id="5353"/>
    <lineage>
        <taxon>Eukaryota</taxon>
        <taxon>Fungi</taxon>
        <taxon>Dikarya</taxon>
        <taxon>Basidiomycota</taxon>
        <taxon>Agaricomycotina</taxon>
        <taxon>Agaricomycetes</taxon>
        <taxon>Agaricomycetidae</taxon>
        <taxon>Agaricales</taxon>
        <taxon>Marasmiineae</taxon>
        <taxon>Omphalotaceae</taxon>
        <taxon>Lentinula</taxon>
    </lineage>
</organism>
<feature type="region of interest" description="Disordered" evidence="1">
    <location>
        <begin position="278"/>
        <end position="365"/>
    </location>
</feature>
<evidence type="ECO:0000313" key="3">
    <source>
        <dbReference type="Proteomes" id="UP000188533"/>
    </source>
</evidence>
<comment type="caution">
    <text evidence="2">The sequence shown here is derived from an EMBL/GenBank/DDBJ whole genome shotgun (WGS) entry which is preliminary data.</text>
</comment>
<sequence>MSDFFRALSPAIQSFAGSSSATTASDKRLSGAFHLLASAANVNEVLATLPDTYRDVLTGPLQGVRATANRLCSARKSLASLEAHKASGTIPPSIPKTSLDLQLTAEFKTSADGLTVTKAVSDLSAEFRQNLFAQQILAKSTEIKVLESKVTPDKLLRELSPIITSNYASLKERMKRAVFEDVQISNDRGQPSGQTELRFVRWEESPELEPQYRDLLSNCVQYAFRIIQLVEAMFAKQEGKRKEKRELKAAADVEMADLTQPGPSLQSTIDKAVAAQVRAALKGKKRDSSSSSKKKTSGRPEKKSAAKSSAGVQVVQTPSGSLKALPAPRGKKYTKKATQGGKTVEKKPARTNKASSSNKGKGKKW</sequence>
<feature type="compositionally biased region" description="Polar residues" evidence="1">
    <location>
        <begin position="306"/>
        <end position="320"/>
    </location>
</feature>